<comment type="caution">
    <text evidence="1">The sequence shown here is derived from an EMBL/GenBank/DDBJ whole genome shotgun (WGS) entry which is preliminary data.</text>
</comment>
<dbReference type="EMBL" id="BOMS01000110">
    <property type="protein sequence ID" value="GIE70760.1"/>
    <property type="molecule type" value="Genomic_DNA"/>
</dbReference>
<name>A0ABQ4BJA3_9ACTN</name>
<accession>A0ABQ4BJA3</accession>
<reference evidence="1 2" key="1">
    <citation type="submission" date="2021-01" db="EMBL/GenBank/DDBJ databases">
        <title>Whole genome shotgun sequence of Actinoplanes palleronii NBRC 14916.</title>
        <authorList>
            <person name="Komaki H."/>
            <person name="Tamura T."/>
        </authorList>
    </citation>
    <scope>NUCLEOTIDE SEQUENCE [LARGE SCALE GENOMIC DNA]</scope>
    <source>
        <strain evidence="1 2">NBRC 14916</strain>
    </source>
</reference>
<proteinExistence type="predicted"/>
<protein>
    <submittedName>
        <fullName evidence="1">Uncharacterized protein</fullName>
    </submittedName>
</protein>
<organism evidence="1 2">
    <name type="scientific">Actinoplanes palleronii</name>
    <dbReference type="NCBI Taxonomy" id="113570"/>
    <lineage>
        <taxon>Bacteria</taxon>
        <taxon>Bacillati</taxon>
        <taxon>Actinomycetota</taxon>
        <taxon>Actinomycetes</taxon>
        <taxon>Micromonosporales</taxon>
        <taxon>Micromonosporaceae</taxon>
        <taxon>Actinoplanes</taxon>
    </lineage>
</organism>
<gene>
    <name evidence="1" type="ORF">Apa02nite_068680</name>
</gene>
<keyword evidence="2" id="KW-1185">Reference proteome</keyword>
<dbReference type="RefSeq" id="WP_203828759.1">
    <property type="nucleotide sequence ID" value="NZ_BAAATY010000018.1"/>
</dbReference>
<evidence type="ECO:0000313" key="1">
    <source>
        <dbReference type="EMBL" id="GIE70760.1"/>
    </source>
</evidence>
<dbReference type="Proteomes" id="UP000624709">
    <property type="component" value="Unassembled WGS sequence"/>
</dbReference>
<evidence type="ECO:0000313" key="2">
    <source>
        <dbReference type="Proteomes" id="UP000624709"/>
    </source>
</evidence>
<sequence>MTDRCTLDRSDNGPTDCECDGRLGCRYEDGADACLACGNPDCWGACELPRVETIRVAGEVL</sequence>